<keyword evidence="2 6" id="KW-0378">Hydrolase</keyword>
<dbReference type="PANTHER" id="PTHR30480">
    <property type="entry name" value="BETA-HEXOSAMINIDASE-RELATED"/>
    <property type="match status" value="1"/>
</dbReference>
<dbReference type="SUPFAM" id="SSF51445">
    <property type="entry name" value="(Trans)glycosidases"/>
    <property type="match status" value="1"/>
</dbReference>
<keyword evidence="7" id="KW-1185">Reference proteome</keyword>
<dbReference type="Gene3D" id="3.20.20.300">
    <property type="entry name" value="Glycoside hydrolase, family 3, N-terminal domain"/>
    <property type="match status" value="1"/>
</dbReference>
<evidence type="ECO:0000313" key="7">
    <source>
        <dbReference type="Proteomes" id="UP001612741"/>
    </source>
</evidence>
<comment type="caution">
    <text evidence="6">The sequence shown here is derived from an EMBL/GenBank/DDBJ whole genome shotgun (WGS) entry which is preliminary data.</text>
</comment>
<proteinExistence type="inferred from homology"/>
<dbReference type="Proteomes" id="UP001612741">
    <property type="component" value="Unassembled WGS sequence"/>
</dbReference>
<comment type="similarity">
    <text evidence="1">Belongs to the glycosyl hydrolase 3 family.</text>
</comment>
<name>A0ABW7YRI0_9ACTN</name>
<feature type="region of interest" description="Disordered" evidence="4">
    <location>
        <begin position="342"/>
        <end position="362"/>
    </location>
</feature>
<evidence type="ECO:0000313" key="6">
    <source>
        <dbReference type="EMBL" id="MFI6498517.1"/>
    </source>
</evidence>
<organism evidence="6 7">
    <name type="scientific">Nonomuraea typhae</name>
    <dbReference type="NCBI Taxonomy" id="2603600"/>
    <lineage>
        <taxon>Bacteria</taxon>
        <taxon>Bacillati</taxon>
        <taxon>Actinomycetota</taxon>
        <taxon>Actinomycetes</taxon>
        <taxon>Streptosporangiales</taxon>
        <taxon>Streptosporangiaceae</taxon>
        <taxon>Nonomuraea</taxon>
    </lineage>
</organism>
<evidence type="ECO:0000256" key="3">
    <source>
        <dbReference type="ARBA" id="ARBA00023295"/>
    </source>
</evidence>
<dbReference type="InterPro" id="IPR017853">
    <property type="entry name" value="GH"/>
</dbReference>
<dbReference type="InterPro" id="IPR036962">
    <property type="entry name" value="Glyco_hydro_3_N_sf"/>
</dbReference>
<dbReference type="Pfam" id="PF00933">
    <property type="entry name" value="Glyco_hydro_3"/>
    <property type="match status" value="1"/>
</dbReference>
<protein>
    <submittedName>
        <fullName evidence="6">Glycoside hydrolase family 3 protein</fullName>
        <ecNumber evidence="6">3.2.1.-</ecNumber>
    </submittedName>
</protein>
<dbReference type="EMBL" id="JBITGY010000003">
    <property type="protein sequence ID" value="MFI6498517.1"/>
    <property type="molecule type" value="Genomic_DNA"/>
</dbReference>
<dbReference type="RefSeq" id="WP_397081760.1">
    <property type="nucleotide sequence ID" value="NZ_JBITGY010000003.1"/>
</dbReference>
<gene>
    <name evidence="6" type="ORF">ACIBG2_14075</name>
</gene>
<dbReference type="PANTHER" id="PTHR30480:SF16">
    <property type="entry name" value="GLYCOSIDE HYDROLASE FAMILY 3 DOMAIN PROTEIN"/>
    <property type="match status" value="1"/>
</dbReference>
<evidence type="ECO:0000256" key="4">
    <source>
        <dbReference type="SAM" id="MobiDB-lite"/>
    </source>
</evidence>
<reference evidence="6 7" key="1">
    <citation type="submission" date="2024-10" db="EMBL/GenBank/DDBJ databases">
        <title>The Natural Products Discovery Center: Release of the First 8490 Sequenced Strains for Exploring Actinobacteria Biosynthetic Diversity.</title>
        <authorList>
            <person name="Kalkreuter E."/>
            <person name="Kautsar S.A."/>
            <person name="Yang D."/>
            <person name="Bader C.D."/>
            <person name="Teijaro C.N."/>
            <person name="Fluegel L."/>
            <person name="Davis C.M."/>
            <person name="Simpson J.R."/>
            <person name="Lauterbach L."/>
            <person name="Steele A.D."/>
            <person name="Gui C."/>
            <person name="Meng S."/>
            <person name="Li G."/>
            <person name="Viehrig K."/>
            <person name="Ye F."/>
            <person name="Su P."/>
            <person name="Kiefer A.F."/>
            <person name="Nichols A."/>
            <person name="Cepeda A.J."/>
            <person name="Yan W."/>
            <person name="Fan B."/>
            <person name="Jiang Y."/>
            <person name="Adhikari A."/>
            <person name="Zheng C.-J."/>
            <person name="Schuster L."/>
            <person name="Cowan T.M."/>
            <person name="Smanski M.J."/>
            <person name="Chevrette M.G."/>
            <person name="De Carvalho L.P.S."/>
            <person name="Shen B."/>
        </authorList>
    </citation>
    <scope>NUCLEOTIDE SEQUENCE [LARGE SCALE GENOMIC DNA]</scope>
    <source>
        <strain evidence="6 7">NPDC050545</strain>
    </source>
</reference>
<dbReference type="GO" id="GO:0016798">
    <property type="term" value="F:hydrolase activity, acting on glycosyl bonds"/>
    <property type="evidence" value="ECO:0007669"/>
    <property type="project" value="UniProtKB-KW"/>
</dbReference>
<dbReference type="InterPro" id="IPR001764">
    <property type="entry name" value="Glyco_hydro_3_N"/>
</dbReference>
<dbReference type="PRINTS" id="PR00133">
    <property type="entry name" value="GLHYDRLASE3"/>
</dbReference>
<keyword evidence="3 6" id="KW-0326">Glycosidase</keyword>
<evidence type="ECO:0000256" key="2">
    <source>
        <dbReference type="ARBA" id="ARBA00022801"/>
    </source>
</evidence>
<evidence type="ECO:0000259" key="5">
    <source>
        <dbReference type="Pfam" id="PF00933"/>
    </source>
</evidence>
<sequence>MTSWASARNAGSPVLAELADAVLQPGFKGTTLPDWLRKRLAAGLGGIALYSRNLVEKGQIEALTASIRAENPDVIIALDEEGGDVTRLEAFTGSSRPGNLALGAAGDPELTETVARGLGHDLARAGINLNYAPVVDVDSDMDNPVVGTRAFGSDPALVARHAAAWVTGLQAAGVAGCAKHFPGHGATDVDSHDALPTVSLSAAELAATALLPYRSVIDAGVRAIMTGHLLVPAYDTGFPATVSRPIMIDLLRRELGFDGLIVTDGIEMPAVSAEYGLGGTAVRALVAGADALCVGGENATPGVVGLLRNSIMAAVNDGTLPEARLAEAAARVRALSRWAATARDTSTGTSTGTDSGAGTDQDWRPAALDAARRALRITVNAPHAASGPPHVVELDAPTNLAVDPVTPWGLGAPLTRLLPGTTVVRLAAPSTAELQEAVHPGTGRPLVVVLRTAYRHRHLAASADRILALRPDAVVAELGVPGDERPGAVHLATHGGTALCCQVAAEAVAGLLQP</sequence>
<dbReference type="InterPro" id="IPR050226">
    <property type="entry name" value="NagZ_Beta-hexosaminidase"/>
</dbReference>
<feature type="domain" description="Glycoside hydrolase family 3 N-terminal" evidence="5">
    <location>
        <begin position="43"/>
        <end position="333"/>
    </location>
</feature>
<accession>A0ABW7YRI0</accession>
<dbReference type="EC" id="3.2.1.-" evidence="6"/>
<evidence type="ECO:0000256" key="1">
    <source>
        <dbReference type="ARBA" id="ARBA00005336"/>
    </source>
</evidence>